<name>A0AB73LKC1_9LEPT</name>
<protein>
    <submittedName>
        <fullName evidence="1">Uncharacterized protein</fullName>
    </submittedName>
</protein>
<dbReference type="Proteomes" id="UP000189337">
    <property type="component" value="Unassembled WGS sequence"/>
</dbReference>
<comment type="caution">
    <text evidence="1">The sequence shown here is derived from an EMBL/GenBank/DDBJ whole genome shotgun (WGS) entry which is preliminary data.</text>
</comment>
<proteinExistence type="predicted"/>
<accession>A0AB73LKC1</accession>
<gene>
    <name evidence="1" type="ORF">BWD14_20880</name>
</gene>
<organism evidence="1 2">
    <name type="scientific">Leptospira santarosai</name>
    <dbReference type="NCBI Taxonomy" id="28183"/>
    <lineage>
        <taxon>Bacteria</taxon>
        <taxon>Pseudomonadati</taxon>
        <taxon>Spirochaetota</taxon>
        <taxon>Spirochaetia</taxon>
        <taxon>Leptospirales</taxon>
        <taxon>Leptospiraceae</taxon>
        <taxon>Leptospira</taxon>
    </lineage>
</organism>
<evidence type="ECO:0000313" key="1">
    <source>
        <dbReference type="EMBL" id="ONF90139.1"/>
    </source>
</evidence>
<dbReference type="AlphaFoldDB" id="A0AB73LKC1"/>
<evidence type="ECO:0000313" key="2">
    <source>
        <dbReference type="Proteomes" id="UP000189337"/>
    </source>
</evidence>
<dbReference type="EMBL" id="MTSU01000045">
    <property type="protein sequence ID" value="ONF90139.1"/>
    <property type="molecule type" value="Genomic_DNA"/>
</dbReference>
<reference evidence="1 2" key="1">
    <citation type="submission" date="2017-01" db="EMBL/GenBank/DDBJ databases">
        <title>Comparative genomic analysis of Brazilian Leptospira santarosai.</title>
        <authorList>
            <person name="Moreno L.Z."/>
            <person name="Miraglia F."/>
            <person name="Kremer F.S."/>
            <person name="Eslabao M.R."/>
            <person name="Lilenbaum W."/>
            <person name="Dellagostin O.A."/>
            <person name="Moreno A.M."/>
        </authorList>
    </citation>
    <scope>NUCLEOTIDE SEQUENCE [LARGE SCALE GENOMIC DNA]</scope>
    <source>
        <strain evidence="1 2">M52/8-19</strain>
    </source>
</reference>
<sequence length="65" mass="7384">MFANVIESEECAALLWSNVGVPTFCFYGKMNVQKKTAELTLRTTESDRKRKTLSVLKAKSSRKIQ</sequence>